<feature type="compositionally biased region" description="Low complexity" evidence="6">
    <location>
        <begin position="60"/>
        <end position="79"/>
    </location>
</feature>
<dbReference type="VEuPathDB" id="FungiDB:NEUTE1DRAFT_86598"/>
<feature type="region of interest" description="Disordered" evidence="6">
    <location>
        <begin position="1"/>
        <end position="92"/>
    </location>
</feature>
<feature type="domain" description="Amino acid transporter transmembrane" evidence="8">
    <location>
        <begin position="230"/>
        <end position="594"/>
    </location>
</feature>
<protein>
    <recommendedName>
        <fullName evidence="8">Amino acid transporter transmembrane domain-containing protein</fullName>
    </recommendedName>
</protein>
<dbReference type="HOGENOM" id="CLU_009646_3_2_1"/>
<proteinExistence type="inferred from homology"/>
<evidence type="ECO:0000256" key="2">
    <source>
        <dbReference type="ARBA" id="ARBA00008066"/>
    </source>
</evidence>
<reference evidence="10" key="1">
    <citation type="journal article" date="2011" name="Genetics">
        <title>Massive changes in genome architecture accompany the transition to self-fertility in the filamentous fungus Neurospora tetrasperma.</title>
        <authorList>
            <person name="Ellison C.E."/>
            <person name="Stajich J.E."/>
            <person name="Jacobson D.J."/>
            <person name="Natvig D.O."/>
            <person name="Lapidus A."/>
            <person name="Foster B."/>
            <person name="Aerts A."/>
            <person name="Riley R."/>
            <person name="Lindquist E.A."/>
            <person name="Grigoriev I.V."/>
            <person name="Taylor J.W."/>
        </authorList>
    </citation>
    <scope>NUCLEOTIDE SEQUENCE [LARGE SCALE GENOMIC DNA]</scope>
    <source>
        <strain evidence="10">FGSC 2508 / P0657</strain>
    </source>
</reference>
<evidence type="ECO:0000259" key="8">
    <source>
        <dbReference type="Pfam" id="PF01490"/>
    </source>
</evidence>
<dbReference type="Proteomes" id="UP000008065">
    <property type="component" value="Unassembled WGS sequence"/>
</dbReference>
<comment type="similarity">
    <text evidence="2">Belongs to the amino acid/polyamine transporter 2 family.</text>
</comment>
<comment type="subcellular location">
    <subcellularLocation>
        <location evidence="1">Membrane</location>
        <topology evidence="1">Multi-pass membrane protein</topology>
    </subcellularLocation>
</comment>
<evidence type="ECO:0000256" key="1">
    <source>
        <dbReference type="ARBA" id="ARBA00004141"/>
    </source>
</evidence>
<feature type="transmembrane region" description="Helical" evidence="7">
    <location>
        <begin position="496"/>
        <end position="517"/>
    </location>
</feature>
<feature type="transmembrane region" description="Helical" evidence="7">
    <location>
        <begin position="538"/>
        <end position="556"/>
    </location>
</feature>
<feature type="transmembrane region" description="Helical" evidence="7">
    <location>
        <begin position="373"/>
        <end position="392"/>
    </location>
</feature>
<name>F8MSE8_NEUT8</name>
<sequence>MSDKSITSLTSQDRREAEAQVVAEHLPAGYTAEFDPEHNSITTQHGSEATTHSQANKAVSAGSAEGSSSIRTRSTTPTPNEVEGGGAASSLKLQGGDIHRNIFKIDASAKLQQLHRRANTFHTPREFEQNSDVPMTVSDQLAPGGARRAFLHQKHGGRGGNDFLAARMPITRNFVEFLDLYGSFAGEDLADSDEEAVEEEEEEEEARIGETTALLRHRRPSIRVPKARPHTAGTTKTFFTLIKAFVGTGIMFLPKAFANGGLLFSSLAMVIVSAVTMIAFHLLLQCTHHHGGGYGEIGAAIAGERMRTLILASITISQLGFVCAGIVFVAENLTSFLTAVTPGSQAPLSSVALIAIQVVLLVPLAWIRNISKLGPAALLADACILIGVSYIYQFDIRALAANGIHKSVVLFNPERYTLMIGSAIFTFEGIGLILPIQSSMAQPQRFEWLLAVVMVIITLVFTSVGALSYATFGTETQIEIINNFPQDSKLVNTVQFLYSVAVLVGTPVQLFPALRIIESKVFGHRSGKRSQRTKWIKNMFRLGLLVLCAVVAVLGTGNLDKFVALIGSTACVPLVYVYPAYLHYKGVATARWAKVGDVAMMVLGVSVFDLPPRNDPRPCAALDYQPKHAFTSKVSASHYE</sequence>
<keyword evidence="5 7" id="KW-0472">Membrane</keyword>
<evidence type="ECO:0000313" key="9">
    <source>
        <dbReference type="EMBL" id="EGO55888.1"/>
    </source>
</evidence>
<dbReference type="AlphaFoldDB" id="F8MSE8"/>
<feature type="transmembrane region" description="Helical" evidence="7">
    <location>
        <begin position="309"/>
        <end position="328"/>
    </location>
</feature>
<keyword evidence="3 7" id="KW-0812">Transmembrane</keyword>
<feature type="transmembrane region" description="Helical" evidence="7">
    <location>
        <begin position="416"/>
        <end position="436"/>
    </location>
</feature>
<evidence type="ECO:0000256" key="3">
    <source>
        <dbReference type="ARBA" id="ARBA00022692"/>
    </source>
</evidence>
<keyword evidence="10" id="KW-1185">Reference proteome</keyword>
<dbReference type="GO" id="GO:0005774">
    <property type="term" value="C:vacuolar membrane"/>
    <property type="evidence" value="ECO:0007669"/>
    <property type="project" value="TreeGrafter"/>
</dbReference>
<dbReference type="OrthoDB" id="1684102at2759"/>
<dbReference type="GeneID" id="20830946"/>
<dbReference type="KEGG" id="nte:NEUTE1DRAFT86598"/>
<dbReference type="Pfam" id="PF01490">
    <property type="entry name" value="Aa_trans"/>
    <property type="match status" value="1"/>
</dbReference>
<dbReference type="RefSeq" id="XP_009853658.1">
    <property type="nucleotide sequence ID" value="XM_009855356.1"/>
</dbReference>
<dbReference type="PANTHER" id="PTHR22950:SF332">
    <property type="entry name" value="AMINO ACID TRANSPORTER (EUROFUNG)"/>
    <property type="match status" value="1"/>
</dbReference>
<gene>
    <name evidence="9" type="ORF">NEUTE1DRAFT_86598</name>
</gene>
<evidence type="ECO:0000256" key="4">
    <source>
        <dbReference type="ARBA" id="ARBA00022989"/>
    </source>
</evidence>
<keyword evidence="4 7" id="KW-1133">Transmembrane helix</keyword>
<dbReference type="EMBL" id="GL891306">
    <property type="protein sequence ID" value="EGO55888.1"/>
    <property type="molecule type" value="Genomic_DNA"/>
</dbReference>
<feature type="transmembrane region" description="Helical" evidence="7">
    <location>
        <begin position="348"/>
        <end position="366"/>
    </location>
</feature>
<evidence type="ECO:0000313" key="10">
    <source>
        <dbReference type="Proteomes" id="UP000008065"/>
    </source>
</evidence>
<dbReference type="PANTHER" id="PTHR22950">
    <property type="entry name" value="AMINO ACID TRANSPORTER"/>
    <property type="match status" value="1"/>
</dbReference>
<evidence type="ECO:0000256" key="6">
    <source>
        <dbReference type="SAM" id="MobiDB-lite"/>
    </source>
</evidence>
<organism evidence="9 10">
    <name type="scientific">Neurospora tetrasperma (strain FGSC 2508 / ATCC MYA-4615 / P0657)</name>
    <dbReference type="NCBI Taxonomy" id="510951"/>
    <lineage>
        <taxon>Eukaryota</taxon>
        <taxon>Fungi</taxon>
        <taxon>Dikarya</taxon>
        <taxon>Ascomycota</taxon>
        <taxon>Pezizomycotina</taxon>
        <taxon>Sordariomycetes</taxon>
        <taxon>Sordariomycetidae</taxon>
        <taxon>Sordariales</taxon>
        <taxon>Sordariaceae</taxon>
        <taxon>Neurospora</taxon>
    </lineage>
</organism>
<feature type="transmembrane region" description="Helical" evidence="7">
    <location>
        <begin position="562"/>
        <end position="584"/>
    </location>
</feature>
<evidence type="ECO:0000256" key="5">
    <source>
        <dbReference type="ARBA" id="ARBA00023136"/>
    </source>
</evidence>
<feature type="compositionally biased region" description="Polar residues" evidence="6">
    <location>
        <begin position="39"/>
        <end position="57"/>
    </location>
</feature>
<feature type="compositionally biased region" description="Polar residues" evidence="6">
    <location>
        <begin position="1"/>
        <end position="11"/>
    </location>
</feature>
<dbReference type="InterPro" id="IPR013057">
    <property type="entry name" value="AA_transpt_TM"/>
</dbReference>
<accession>F8MSE8</accession>
<feature type="transmembrane region" description="Helical" evidence="7">
    <location>
        <begin position="263"/>
        <end position="284"/>
    </location>
</feature>
<evidence type="ECO:0000256" key="7">
    <source>
        <dbReference type="SAM" id="Phobius"/>
    </source>
</evidence>
<dbReference type="GO" id="GO:0005302">
    <property type="term" value="F:L-tyrosine transmembrane transporter activity"/>
    <property type="evidence" value="ECO:0007669"/>
    <property type="project" value="TreeGrafter"/>
</dbReference>
<feature type="transmembrane region" description="Helical" evidence="7">
    <location>
        <begin position="448"/>
        <end position="470"/>
    </location>
</feature>